<feature type="domain" description="EF-hand" evidence="15">
    <location>
        <begin position="286"/>
        <end position="321"/>
    </location>
</feature>
<dbReference type="Gene3D" id="1.10.238.10">
    <property type="entry name" value="EF-hand"/>
    <property type="match status" value="1"/>
</dbReference>
<dbReference type="PaxDb" id="3218-PP1S241_44V6.1"/>
<dbReference type="InterPro" id="IPR011992">
    <property type="entry name" value="EF-hand-dom_pair"/>
</dbReference>
<evidence type="ECO:0000256" key="11">
    <source>
        <dbReference type="ARBA" id="ARBA00023002"/>
    </source>
</evidence>
<accession>A0A2K1IW82</accession>
<keyword evidence="7" id="KW-0274">FAD</keyword>
<dbReference type="Gramene" id="Pp3c20_22940V3.2">
    <property type="protein sequence ID" value="Pp3c20_22940V3.2"/>
    <property type="gene ID" value="Pp3c20_22940"/>
</dbReference>
<dbReference type="GeneID" id="112273003"/>
<sequence length="960" mass="108811">MEIGKPSCLSLLAGKETSFSKPFPENRLASEGSDVVSIDVSTVQSGRNAPTIVQLREGDEGAPLMEPAMRELSFLLSEEHVTLRRISPVDIPEIAISGENQKWEGRSIVNDCDAQRPSSLSRVLSSSCHSGSFRESIKTVGCLVKQFSLDLARNSRNVSRVQDLGSPPSYRGVPDPELGDCTSIRKQGSTSSRAEYAIKGLRYISKATATADQKKSWEQVEARFLKLADSENMLHRTNFAECIGMSDSKEFASELFDALVRRKGIEVESITKDELYEYWLQVADRSFDARMQIFLGLCDKDLDGRITGEEVKQVIMLSASANKLSKLKDQAAEYAALIMEELDVDRVGYIELSQLETLMRQSILGLGREVTVNYTHVLTTRTERSKIIKLAEKCVHFFLDNWKRIWILALWMSVMAALFAWKFLQYRDRSSWWIMGDCLCVAKGAAETLKLNMALILLPVCRNTLTRLRSTRLWKIIPFDDNLDFHKIVAGGMAAGVFLHVGCHATCDLPRFVNADKETFFKHLGDHFDTQPTYSDILNMSVGYSGVIMLVIMIIAFLLATHWFRRSLVKLPWPFHRLMGFNAFWYSHHLFVIVYALLLLHGTKLLLPSPWHERTTWMYIAVPLLLYAGERLLRMYRTNSSKVDVIKAAIYSGNVLAIHMSKPEGFKYKSGMYLFLQCPEISSFEWHPFSITSAPEDPFLSVHIRTLGDWTGEMMKIFADACGGRMRLQTVNNYGFSGELTLAARFPKLYIDGPYGAPAQDYLKYDVLLLVGLGIGATPFISILKDMLHHTRNDSSGHSYPSSTPDLRPTESPRTRSKKKAKRKPKAYFYWITREQGSFDWFRGVMREVEEIDNKRSIEMHNYLTSVYEEGDARSTLVMMLQALHHAKNGVDLVSGTRARTHFARPNWKSVFSGLTATHQDKRIGVFYCGPAALANELENLSRSYTQTSSTKFSFHKENF</sequence>
<dbReference type="STRING" id="3218.A0A2K1IW82"/>
<dbReference type="Pfam" id="PF08030">
    <property type="entry name" value="NAD_binding_6"/>
    <property type="match status" value="1"/>
</dbReference>
<keyword evidence="19" id="KW-1185">Reference proteome</keyword>
<dbReference type="Pfam" id="PF01794">
    <property type="entry name" value="Ferric_reduct"/>
    <property type="match status" value="1"/>
</dbReference>
<evidence type="ECO:0000256" key="6">
    <source>
        <dbReference type="ARBA" id="ARBA00022723"/>
    </source>
</evidence>
<comment type="similarity">
    <text evidence="2">Belongs to the RBOH (TC 5.B.1.3) family.</text>
</comment>
<dbReference type="InterPro" id="IPR039261">
    <property type="entry name" value="FNR_nucleotide-bd"/>
</dbReference>
<dbReference type="FunCoup" id="A0A2K1IW82">
    <property type="interactions" value="504"/>
</dbReference>
<dbReference type="KEGG" id="ppp:112273003"/>
<dbReference type="InterPro" id="IPR017938">
    <property type="entry name" value="Riboflavin_synthase-like_b-brl"/>
</dbReference>
<reference evidence="18" key="3">
    <citation type="submission" date="2020-12" db="UniProtKB">
        <authorList>
            <consortium name="EnsemblPlants"/>
        </authorList>
    </citation>
    <scope>IDENTIFICATION</scope>
</reference>
<evidence type="ECO:0000256" key="9">
    <source>
        <dbReference type="ARBA" id="ARBA00022857"/>
    </source>
</evidence>
<dbReference type="InterPro" id="IPR013121">
    <property type="entry name" value="Fe_red_NAD-bd_6"/>
</dbReference>
<organism evidence="17">
    <name type="scientific">Physcomitrium patens</name>
    <name type="common">Spreading-leaved earth moss</name>
    <name type="synonym">Physcomitrella patens</name>
    <dbReference type="NCBI Taxonomy" id="3218"/>
    <lineage>
        <taxon>Eukaryota</taxon>
        <taxon>Viridiplantae</taxon>
        <taxon>Streptophyta</taxon>
        <taxon>Embryophyta</taxon>
        <taxon>Bryophyta</taxon>
        <taxon>Bryophytina</taxon>
        <taxon>Bryopsida</taxon>
        <taxon>Funariidae</taxon>
        <taxon>Funariales</taxon>
        <taxon>Funariaceae</taxon>
        <taxon>Physcomitrium</taxon>
    </lineage>
</organism>
<feature type="domain" description="FAD-binding FR-type" evidence="16">
    <location>
        <begin position="638"/>
        <end position="761"/>
    </location>
</feature>
<dbReference type="GO" id="GO:0005886">
    <property type="term" value="C:plasma membrane"/>
    <property type="evidence" value="ECO:0000318"/>
    <property type="project" value="GO_Central"/>
</dbReference>
<evidence type="ECO:0000313" key="17">
    <source>
        <dbReference type="EMBL" id="PNR33534.1"/>
    </source>
</evidence>
<dbReference type="GO" id="GO:0005509">
    <property type="term" value="F:calcium ion binding"/>
    <property type="evidence" value="ECO:0007669"/>
    <property type="project" value="InterPro"/>
</dbReference>
<evidence type="ECO:0000256" key="5">
    <source>
        <dbReference type="ARBA" id="ARBA00022692"/>
    </source>
</evidence>
<evidence type="ECO:0000256" key="2">
    <source>
        <dbReference type="ARBA" id="ARBA00007975"/>
    </source>
</evidence>
<dbReference type="Gene3D" id="3.40.50.80">
    <property type="entry name" value="Nucleotide-binding domain of ferredoxin-NADP reductase (FNR) module"/>
    <property type="match status" value="1"/>
</dbReference>
<comment type="subcellular location">
    <subcellularLocation>
        <location evidence="1">Membrane</location>
        <topology evidence="1">Multi-pass membrane protein</topology>
    </subcellularLocation>
</comment>
<evidence type="ECO:0000256" key="14">
    <source>
        <dbReference type="SAM" id="Phobius"/>
    </source>
</evidence>
<gene>
    <name evidence="18" type="primary">LOC112273003</name>
    <name evidence="17" type="ORF">PHYPA_025478</name>
</gene>
<dbReference type="EnsemblPlants" id="Pp3c20_22940V3.2">
    <property type="protein sequence ID" value="Pp3c20_22940V3.2"/>
    <property type="gene ID" value="Pp3c20_22940"/>
</dbReference>
<dbReference type="InterPro" id="IPR002048">
    <property type="entry name" value="EF_hand_dom"/>
</dbReference>
<evidence type="ECO:0000256" key="7">
    <source>
        <dbReference type="ARBA" id="ARBA00022827"/>
    </source>
</evidence>
<dbReference type="PROSITE" id="PS50222">
    <property type="entry name" value="EF_HAND_2"/>
    <property type="match status" value="1"/>
</dbReference>
<evidence type="ECO:0000256" key="13">
    <source>
        <dbReference type="SAM" id="MobiDB-lite"/>
    </source>
</evidence>
<dbReference type="InterPro" id="IPR050369">
    <property type="entry name" value="RBOH/FRE"/>
</dbReference>
<feature type="transmembrane region" description="Helical" evidence="14">
    <location>
        <begin position="584"/>
        <end position="603"/>
    </location>
</feature>
<dbReference type="InterPro" id="IPR013623">
    <property type="entry name" value="NADPH_Ox"/>
</dbReference>
<keyword evidence="11" id="KW-0560">Oxidoreductase</keyword>
<dbReference type="SFLD" id="SFLDG01168">
    <property type="entry name" value="Ferric_reductase_subgroup_(FRE"/>
    <property type="match status" value="1"/>
</dbReference>
<dbReference type="CDD" id="cd06186">
    <property type="entry name" value="NOX_Duox_like_FAD_NADP"/>
    <property type="match status" value="1"/>
</dbReference>
<evidence type="ECO:0000256" key="10">
    <source>
        <dbReference type="ARBA" id="ARBA00022989"/>
    </source>
</evidence>
<keyword evidence="8" id="KW-0106">Calcium</keyword>
<feature type="region of interest" description="Disordered" evidence="13">
    <location>
        <begin position="794"/>
        <end position="821"/>
    </location>
</feature>
<evidence type="ECO:0000259" key="15">
    <source>
        <dbReference type="PROSITE" id="PS50222"/>
    </source>
</evidence>
<feature type="region of interest" description="Disordered" evidence="13">
    <location>
        <begin position="160"/>
        <end position="180"/>
    </location>
</feature>
<feature type="transmembrane region" description="Helical" evidence="14">
    <location>
        <begin position="405"/>
        <end position="424"/>
    </location>
</feature>
<evidence type="ECO:0000256" key="4">
    <source>
        <dbReference type="ARBA" id="ARBA00022630"/>
    </source>
</evidence>
<reference evidence="17 19" key="2">
    <citation type="journal article" date="2018" name="Plant J.">
        <title>The Physcomitrella patens chromosome-scale assembly reveals moss genome structure and evolution.</title>
        <authorList>
            <person name="Lang D."/>
            <person name="Ullrich K.K."/>
            <person name="Murat F."/>
            <person name="Fuchs J."/>
            <person name="Jenkins J."/>
            <person name="Haas F.B."/>
            <person name="Piednoel M."/>
            <person name="Gundlach H."/>
            <person name="Van Bel M."/>
            <person name="Meyberg R."/>
            <person name="Vives C."/>
            <person name="Morata J."/>
            <person name="Symeonidi A."/>
            <person name="Hiss M."/>
            <person name="Muchero W."/>
            <person name="Kamisugi Y."/>
            <person name="Saleh O."/>
            <person name="Blanc G."/>
            <person name="Decker E.L."/>
            <person name="van Gessel N."/>
            <person name="Grimwood J."/>
            <person name="Hayes R.D."/>
            <person name="Graham S.W."/>
            <person name="Gunter L.E."/>
            <person name="McDaniel S.F."/>
            <person name="Hoernstein S.N.W."/>
            <person name="Larsson A."/>
            <person name="Li F.W."/>
            <person name="Perroud P.F."/>
            <person name="Phillips J."/>
            <person name="Ranjan P."/>
            <person name="Rokshar D.S."/>
            <person name="Rothfels C.J."/>
            <person name="Schneider L."/>
            <person name="Shu S."/>
            <person name="Stevenson D.W."/>
            <person name="Thummler F."/>
            <person name="Tillich M."/>
            <person name="Villarreal Aguilar J.C."/>
            <person name="Widiez T."/>
            <person name="Wong G.K."/>
            <person name="Wymore A."/>
            <person name="Zhang Y."/>
            <person name="Zimmer A.D."/>
            <person name="Quatrano R.S."/>
            <person name="Mayer K.F.X."/>
            <person name="Goodstein D."/>
            <person name="Casacuberta J.M."/>
            <person name="Vandepoele K."/>
            <person name="Reski R."/>
            <person name="Cuming A.C."/>
            <person name="Tuskan G.A."/>
            <person name="Maumus F."/>
            <person name="Salse J."/>
            <person name="Schmutz J."/>
            <person name="Rensing S.A."/>
        </authorList>
    </citation>
    <scope>NUCLEOTIDE SEQUENCE [LARGE SCALE GENOMIC DNA]</scope>
    <source>
        <strain evidence="18 19">cv. Gransden 2004</strain>
    </source>
</reference>
<keyword evidence="9" id="KW-0521">NADP</keyword>
<proteinExistence type="inferred from homology"/>
<dbReference type="SUPFAM" id="SSF63380">
    <property type="entry name" value="Riboflavin synthase domain-like"/>
    <property type="match status" value="1"/>
</dbReference>
<dbReference type="Gramene" id="Pp3c20_22940V3.1">
    <property type="protein sequence ID" value="Pp3c20_22940V3.1"/>
    <property type="gene ID" value="Pp3c20_22940"/>
</dbReference>
<dbReference type="EMBL" id="ABEU02000020">
    <property type="protein sequence ID" value="PNR33534.1"/>
    <property type="molecule type" value="Genomic_DNA"/>
</dbReference>
<protein>
    <submittedName>
        <fullName evidence="17 18">Uncharacterized protein</fullName>
    </submittedName>
</protein>
<keyword evidence="10 14" id="KW-1133">Transmembrane helix</keyword>
<dbReference type="PRINTS" id="PR00466">
    <property type="entry name" value="GP91PHOX"/>
</dbReference>
<dbReference type="EnsemblPlants" id="Pp3c20_22940V3.1">
    <property type="protein sequence ID" value="Pp3c20_22940V3.1"/>
    <property type="gene ID" value="Pp3c20_22940"/>
</dbReference>
<keyword evidence="12 14" id="KW-0472">Membrane</keyword>
<evidence type="ECO:0000313" key="18">
    <source>
        <dbReference type="EnsemblPlants" id="Pp3c20_22940V3.1"/>
    </source>
</evidence>
<dbReference type="PANTHER" id="PTHR11972:SF153">
    <property type="entry name" value="SUPEROXIDE-GENERATING NADPH OXIDASE HEAVY CHAIN SUBUNIT A"/>
    <property type="match status" value="1"/>
</dbReference>
<dbReference type="SUPFAM" id="SSF47473">
    <property type="entry name" value="EF-hand"/>
    <property type="match status" value="1"/>
</dbReference>
<evidence type="ECO:0000256" key="1">
    <source>
        <dbReference type="ARBA" id="ARBA00004141"/>
    </source>
</evidence>
<reference evidence="17 19" key="1">
    <citation type="journal article" date="2008" name="Science">
        <title>The Physcomitrella genome reveals evolutionary insights into the conquest of land by plants.</title>
        <authorList>
            <person name="Rensing S."/>
            <person name="Lang D."/>
            <person name="Zimmer A."/>
            <person name="Terry A."/>
            <person name="Salamov A."/>
            <person name="Shapiro H."/>
            <person name="Nishiyama T."/>
            <person name="Perroud P.-F."/>
            <person name="Lindquist E."/>
            <person name="Kamisugi Y."/>
            <person name="Tanahashi T."/>
            <person name="Sakakibara K."/>
            <person name="Fujita T."/>
            <person name="Oishi K."/>
            <person name="Shin-I T."/>
            <person name="Kuroki Y."/>
            <person name="Toyoda A."/>
            <person name="Suzuki Y."/>
            <person name="Hashimoto A."/>
            <person name="Yamaguchi K."/>
            <person name="Sugano A."/>
            <person name="Kohara Y."/>
            <person name="Fujiyama A."/>
            <person name="Anterola A."/>
            <person name="Aoki S."/>
            <person name="Ashton N."/>
            <person name="Barbazuk W.B."/>
            <person name="Barker E."/>
            <person name="Bennetzen J."/>
            <person name="Bezanilla M."/>
            <person name="Blankenship R."/>
            <person name="Cho S.H."/>
            <person name="Dutcher S."/>
            <person name="Estelle M."/>
            <person name="Fawcett J.A."/>
            <person name="Gundlach H."/>
            <person name="Hanada K."/>
            <person name="Heyl A."/>
            <person name="Hicks K.A."/>
            <person name="Hugh J."/>
            <person name="Lohr M."/>
            <person name="Mayer K."/>
            <person name="Melkozernov A."/>
            <person name="Murata T."/>
            <person name="Nelson D."/>
            <person name="Pils B."/>
            <person name="Prigge M."/>
            <person name="Reiss B."/>
            <person name="Renner T."/>
            <person name="Rombauts S."/>
            <person name="Rushton P."/>
            <person name="Sanderfoot A."/>
            <person name="Schween G."/>
            <person name="Shiu S.-H."/>
            <person name="Stueber K."/>
            <person name="Theodoulou F.L."/>
            <person name="Tu H."/>
            <person name="Van de Peer Y."/>
            <person name="Verrier P.J."/>
            <person name="Waters E."/>
            <person name="Wood A."/>
            <person name="Yang L."/>
            <person name="Cove D."/>
            <person name="Cuming A."/>
            <person name="Hasebe M."/>
            <person name="Lucas S."/>
            <person name="Mishler D.B."/>
            <person name="Reski R."/>
            <person name="Grigoriev I."/>
            <person name="Quatrano R.S."/>
            <person name="Boore J.L."/>
        </authorList>
    </citation>
    <scope>NUCLEOTIDE SEQUENCE [LARGE SCALE GENOMIC DNA]</scope>
    <source>
        <strain evidence="18 19">cv. Gransden 2004</strain>
    </source>
</reference>
<dbReference type="Gramene" id="Pp3c20_22940V3.3">
    <property type="protein sequence ID" value="Pp3c20_22940V3.3"/>
    <property type="gene ID" value="Pp3c20_22940"/>
</dbReference>
<keyword evidence="6" id="KW-0479">Metal-binding</keyword>
<dbReference type="Proteomes" id="UP000006727">
    <property type="component" value="Chromosome 20"/>
</dbReference>
<name>A0A2K1IW82_PHYPA</name>
<evidence type="ECO:0000256" key="8">
    <source>
        <dbReference type="ARBA" id="ARBA00022837"/>
    </source>
</evidence>
<dbReference type="FunFam" id="2.40.30.10:FF:000019">
    <property type="entry name" value="Respiratory burst oxidase homolog A"/>
    <property type="match status" value="1"/>
</dbReference>
<dbReference type="InterPro" id="IPR017927">
    <property type="entry name" value="FAD-bd_FR_type"/>
</dbReference>
<dbReference type="Gene3D" id="2.40.30.10">
    <property type="entry name" value="Translation factors"/>
    <property type="match status" value="1"/>
</dbReference>
<keyword evidence="3" id="KW-0575">Peroxidase</keyword>
<dbReference type="SMR" id="A0A2K1IW82"/>
<evidence type="ECO:0000256" key="12">
    <source>
        <dbReference type="ARBA" id="ARBA00023136"/>
    </source>
</evidence>
<dbReference type="InterPro" id="IPR013112">
    <property type="entry name" value="FAD-bd_8"/>
</dbReference>
<dbReference type="PANTHER" id="PTHR11972">
    <property type="entry name" value="NADPH OXIDASE"/>
    <property type="match status" value="1"/>
</dbReference>
<dbReference type="InterPro" id="IPR013130">
    <property type="entry name" value="Fe3_Rdtase_TM_dom"/>
</dbReference>
<dbReference type="OrthoDB" id="167398at2759"/>
<dbReference type="SUPFAM" id="SSF52343">
    <property type="entry name" value="Ferredoxin reductase-like, C-terminal NADP-linked domain"/>
    <property type="match status" value="1"/>
</dbReference>
<dbReference type="InterPro" id="IPR000778">
    <property type="entry name" value="Cyt_b245_heavy_chain"/>
</dbReference>
<evidence type="ECO:0000256" key="3">
    <source>
        <dbReference type="ARBA" id="ARBA00022559"/>
    </source>
</evidence>
<dbReference type="PROSITE" id="PS51384">
    <property type="entry name" value="FAD_FR"/>
    <property type="match status" value="1"/>
</dbReference>
<dbReference type="EnsemblPlants" id="Pp3c20_22940V3.3">
    <property type="protein sequence ID" value="Pp3c20_22940V3.3"/>
    <property type="gene ID" value="Pp3c20_22940"/>
</dbReference>
<dbReference type="GO" id="GO:0004601">
    <property type="term" value="F:peroxidase activity"/>
    <property type="evidence" value="ECO:0007669"/>
    <property type="project" value="UniProtKB-KW"/>
</dbReference>
<keyword evidence="4" id="KW-0285">Flavoprotein</keyword>
<feature type="compositionally biased region" description="Polar residues" evidence="13">
    <location>
        <begin position="796"/>
        <end position="805"/>
    </location>
</feature>
<evidence type="ECO:0000259" key="16">
    <source>
        <dbReference type="PROSITE" id="PS51384"/>
    </source>
</evidence>
<dbReference type="AlphaFoldDB" id="A0A2K1IW82"/>
<dbReference type="SFLD" id="SFLDG01169">
    <property type="entry name" value="NADPH_oxidase_subgroup_(NOX)"/>
    <property type="match status" value="1"/>
</dbReference>
<dbReference type="Pfam" id="PF08022">
    <property type="entry name" value="FAD_binding_8"/>
    <property type="match status" value="1"/>
</dbReference>
<feature type="transmembrane region" description="Helical" evidence="14">
    <location>
        <begin position="542"/>
        <end position="564"/>
    </location>
</feature>
<dbReference type="RefSeq" id="XP_024357057.1">
    <property type="nucleotide sequence ID" value="XM_024501289.2"/>
</dbReference>
<dbReference type="GO" id="GO:0016174">
    <property type="term" value="F:NAD(P)H oxidase H2O2-forming activity"/>
    <property type="evidence" value="ECO:0000318"/>
    <property type="project" value="GO_Central"/>
</dbReference>
<dbReference type="FunFam" id="3.40.50.80:FF:000040">
    <property type="entry name" value="Respiratory burst oxidase protein D"/>
    <property type="match status" value="1"/>
</dbReference>
<keyword evidence="5 14" id="KW-0812">Transmembrane</keyword>
<evidence type="ECO:0000313" key="19">
    <source>
        <dbReference type="Proteomes" id="UP000006727"/>
    </source>
</evidence>
<dbReference type="Pfam" id="PF08414">
    <property type="entry name" value="NADPH_Ox"/>
    <property type="match status" value="1"/>
</dbReference>